<feature type="region of interest" description="Disordered" evidence="2">
    <location>
        <begin position="1421"/>
        <end position="1451"/>
    </location>
</feature>
<evidence type="ECO:0000256" key="1">
    <source>
        <dbReference type="SAM" id="Coils"/>
    </source>
</evidence>
<feature type="compositionally biased region" description="Polar residues" evidence="2">
    <location>
        <begin position="471"/>
        <end position="481"/>
    </location>
</feature>
<feature type="region of interest" description="Disordered" evidence="2">
    <location>
        <begin position="471"/>
        <end position="497"/>
    </location>
</feature>
<feature type="compositionally biased region" description="Low complexity" evidence="2">
    <location>
        <begin position="563"/>
        <end position="574"/>
    </location>
</feature>
<keyword evidence="1" id="KW-0175">Coiled coil</keyword>
<feature type="compositionally biased region" description="Basic and acidic residues" evidence="2">
    <location>
        <begin position="706"/>
        <end position="715"/>
    </location>
</feature>
<feature type="region of interest" description="Disordered" evidence="2">
    <location>
        <begin position="952"/>
        <end position="980"/>
    </location>
</feature>
<protein>
    <recommendedName>
        <fullName evidence="5">Protein slender lobes</fullName>
    </recommendedName>
</protein>
<feature type="compositionally biased region" description="Polar residues" evidence="2">
    <location>
        <begin position="1168"/>
        <end position="1178"/>
    </location>
</feature>
<sequence length="1813" mass="204553">MEEEPTSGVVTRLRRRLSTDPEESISPATPTKKKNSRLAVKPQLENIDELATVSPRRSKRSVVKETAEAIDDIPSTPSRRNSRTRSLTTNISMYQGCESPRAKRAARRHSQTGSDNEVSITPRSRRTRKNSLTSLESQDENYINKVVKVDIIKEELDGQKLNESNKELNFSVIESSVPKIRRSPRLSAKKNIHDTNLDNASIEDGKLSINIENENKGDHDHLNTETELCSNNEALDGDTDAKENLNISKNASFSDSILVSNVDNKPTIKHASRKNKSLSFDKDIKTNRNRSKSFSNLSKNGLEAENIFFSDNEKRRKNVLKNHEKLLECDNFDRKLSNIHKKECENHETNLSLDNKKHNAKNENPVDFSVKSKRNSAFIEDFDSDLHRITTNTKRNSITEMDDQCVPVVDQHLNNENKQDSNLSSSNKEIIVFVQEKETSDDCEPMDVDETLSENVTLIGDKTKEIENLNISEQNKSMSKLNHSGSCNNSSKSSTTEGVLDMHDIQANEYSVSSRNSNSVAKFESLDIPNSQSNKDENQRNPDTTLVADTPLKQKLIKKPGITTSTPVNVSSSPKIHKKDNETLISKPKTASESNDTSSEASDRNEFLDDEAEDAGVAYESGDSRDDEERCYEDDHEILEEGVTLTSESNVSDDSDYEKDSFLVSSDEQDYELLSGSGDDLGHSDNELTMTVQSKTKYNKRKMKETKRVSREMYQARHNTKTDDDDDMKKENKKRAPLLKYSESTDESESEQLQIKSKTKKSGRLDSSSENSSCISKEDARASKILKDYDDTIIDEKELTMEYNKNETLSKDPLSRSTVVKEELKSFSNETSMSTINFTTLENMAEVDVEQDTSILQTDTAKDPLNESDNDSGSSISENELVVQGYENMLNNLNEVYPTQQVKTKNISLDLETKKCSEEEKSINDSLNLTVSKSPTKTLINKSDKNIEDKIEVDDEANNSMTSDKKERKKSSIVTGNNKKKKKKLSIDNVVIDGTNTKDGRLEAHCDPIENLDVSDTYLGEAESSKSECIDVKEKKRKEKKKHAVDNTKNIRAEVDASNNSSDVTTKNTSNSVNETESTEENYTEKTEKSVKKKKKKHSMDNVENIVSEGNAIKVLESNKFFVDKNTSNSPNKTELSEDNHMDSTEQSPKKKKKKLLAEDNENAMAEINSTKLLTPNKTSDETAKENTSNISVRETESSEDNYMNMTKDSVKKKKKKHLADAIDNKLAEDATNVLHSNTSFGMTRKGNISKSAEETETSDNNHIDITEESVKKKRKKHYTKNIETTVAEVNAVDILTSKDLSSLRTKENNSNISVKETDSSEDNVPDIDLIKKDKKKKKKQFENANNEDSEIEIKSMLGAEKNTDSNRRDAFTDLIEDNIPPVGATMNNIKKKKKQKSGDTENIVTEEKLIAAHILDPKLPYEVSSDDNNKQFTDEQVKKKNKKKRDNVDNLPTLSIQQSISNESLVSEVEDLHILKKSKRKHSKNSDNLTDEIEPDEINPICEELDLYSENKKRKFSNSSTPSCNELDGLKIIAKQNTIPRTRDPKEKQNTLKSLAVSQSSLMPVDNVNEDYSKIKDSLQKINKKSKKIKRMEDNEKDADHKNEDVASDTLMKKLKQFTRITENAVNSEHATKRTKKRKMRDEDDLTDMTSVKNSENIFSHLTVPRLPATVIQQLEEKPLSKAPRITECPTAISTSSFHVEKTKSYKAKPSQYLEQSIRIKSPSPKPKKKKLKLIDIAPAPSSSICGFTTTFKVNVIPKETQFVAQSLNMANFKREQLYKKNIKRQGVSAVRRATSAASTDARRSPCVMSWN</sequence>
<dbReference type="OrthoDB" id="10070006at2759"/>
<feature type="compositionally biased region" description="Acidic residues" evidence="2">
    <location>
        <begin position="629"/>
        <end position="640"/>
    </location>
</feature>
<reference evidence="3 4" key="1">
    <citation type="journal article" date="2019" name="Commun. Biol.">
        <title>The bagworm genome reveals a unique fibroin gene that provides high tensile strength.</title>
        <authorList>
            <person name="Kono N."/>
            <person name="Nakamura H."/>
            <person name="Ohtoshi R."/>
            <person name="Tomita M."/>
            <person name="Numata K."/>
            <person name="Arakawa K."/>
        </authorList>
    </citation>
    <scope>NUCLEOTIDE SEQUENCE [LARGE SCALE GENOMIC DNA]</scope>
</reference>
<feature type="compositionally biased region" description="Polar residues" evidence="2">
    <location>
        <begin position="1304"/>
        <end position="1315"/>
    </location>
</feature>
<name>A0A4C1XH70_EUMVA</name>
<evidence type="ECO:0000313" key="4">
    <source>
        <dbReference type="Proteomes" id="UP000299102"/>
    </source>
</evidence>
<comment type="caution">
    <text evidence="3">The sequence shown here is derived from an EMBL/GenBank/DDBJ whole genome shotgun (WGS) entry which is preliminary data.</text>
</comment>
<proteinExistence type="predicted"/>
<feature type="compositionally biased region" description="Polar residues" evidence="2">
    <location>
        <begin position="111"/>
        <end position="122"/>
    </location>
</feature>
<feature type="compositionally biased region" description="Basic and acidic residues" evidence="2">
    <location>
        <begin position="1135"/>
        <end position="1144"/>
    </location>
</feature>
<feature type="compositionally biased region" description="Polar residues" evidence="2">
    <location>
        <begin position="687"/>
        <end position="696"/>
    </location>
</feature>
<feature type="compositionally biased region" description="Low complexity" evidence="2">
    <location>
        <begin position="482"/>
        <end position="494"/>
    </location>
</feature>
<feature type="region of interest" description="Disordered" evidence="2">
    <location>
        <begin position="1023"/>
        <end position="1100"/>
    </location>
</feature>
<feature type="region of interest" description="Disordered" evidence="2">
    <location>
        <begin position="1304"/>
        <end position="1327"/>
    </location>
</feature>
<feature type="region of interest" description="Disordered" evidence="2">
    <location>
        <begin position="857"/>
        <end position="876"/>
    </location>
</feature>
<dbReference type="Proteomes" id="UP000299102">
    <property type="component" value="Unassembled WGS sequence"/>
</dbReference>
<feature type="region of interest" description="Disordered" evidence="2">
    <location>
        <begin position="1793"/>
        <end position="1813"/>
    </location>
</feature>
<feature type="compositionally biased region" description="Low complexity" evidence="2">
    <location>
        <begin position="74"/>
        <end position="90"/>
    </location>
</feature>
<evidence type="ECO:0000313" key="3">
    <source>
        <dbReference type="EMBL" id="GBP63291.1"/>
    </source>
</evidence>
<feature type="region of interest" description="Disordered" evidence="2">
    <location>
        <begin position="1"/>
        <end position="136"/>
    </location>
</feature>
<organism evidence="3 4">
    <name type="scientific">Eumeta variegata</name>
    <name type="common">Bagworm moth</name>
    <name type="synonym">Eumeta japonica</name>
    <dbReference type="NCBI Taxonomy" id="151549"/>
    <lineage>
        <taxon>Eukaryota</taxon>
        <taxon>Metazoa</taxon>
        <taxon>Ecdysozoa</taxon>
        <taxon>Arthropoda</taxon>
        <taxon>Hexapoda</taxon>
        <taxon>Insecta</taxon>
        <taxon>Pterygota</taxon>
        <taxon>Neoptera</taxon>
        <taxon>Endopterygota</taxon>
        <taxon>Lepidoptera</taxon>
        <taxon>Glossata</taxon>
        <taxon>Ditrysia</taxon>
        <taxon>Tineoidea</taxon>
        <taxon>Psychidae</taxon>
        <taxon>Oiketicinae</taxon>
        <taxon>Eumeta</taxon>
    </lineage>
</organism>
<evidence type="ECO:0000256" key="2">
    <source>
        <dbReference type="SAM" id="MobiDB-lite"/>
    </source>
</evidence>
<feature type="compositionally biased region" description="Basic and acidic residues" evidence="2">
    <location>
        <begin position="1023"/>
        <end position="1034"/>
    </location>
</feature>
<accession>A0A4C1XH70</accession>
<feature type="compositionally biased region" description="Polar residues" evidence="2">
    <location>
        <begin position="589"/>
        <end position="600"/>
    </location>
</feature>
<gene>
    <name evidence="3" type="ORF">EVAR_26605_1</name>
</gene>
<dbReference type="EMBL" id="BGZK01000866">
    <property type="protein sequence ID" value="GBP63291.1"/>
    <property type="molecule type" value="Genomic_DNA"/>
</dbReference>
<keyword evidence="4" id="KW-1185">Reference proteome</keyword>
<evidence type="ECO:0008006" key="5">
    <source>
        <dbReference type="Google" id="ProtNLM"/>
    </source>
</evidence>
<feature type="coiled-coil region" evidence="1">
    <location>
        <begin position="1566"/>
        <end position="1603"/>
    </location>
</feature>
<feature type="compositionally biased region" description="Basic and acidic residues" evidence="2">
    <location>
        <begin position="1044"/>
        <end position="1055"/>
    </location>
</feature>
<feature type="compositionally biased region" description="Polar residues" evidence="2">
    <location>
        <begin position="1125"/>
        <end position="1134"/>
    </location>
</feature>
<feature type="region of interest" description="Disordered" evidence="2">
    <location>
        <begin position="526"/>
        <end position="781"/>
    </location>
</feature>
<feature type="region of interest" description="Disordered" evidence="2">
    <location>
        <begin position="1122"/>
        <end position="1214"/>
    </location>
</feature>
<dbReference type="STRING" id="151549.A0A4C1XH70"/>
<feature type="compositionally biased region" description="Low complexity" evidence="2">
    <location>
        <begin position="1058"/>
        <end position="1076"/>
    </location>
</feature>
<feature type="compositionally biased region" description="Basic and acidic residues" evidence="2">
    <location>
        <begin position="1428"/>
        <end position="1439"/>
    </location>
</feature>